<gene>
    <name evidence="1" type="ORF">EU508_16170</name>
</gene>
<sequence>MKSFFGLVFIIIAGFLVNKYVLSSKAYDGVTKVTDIISSYPINVYDFKKTMTDYAYHLCYKNESVLSNHNISISECVDNHDQRKQDCDKKVFRLAPLNLETKEDALDYSRQYTQCTLPYKYILG</sequence>
<organism evidence="1 2">
    <name type="scientific">Pseudoalteromonas fuliginea</name>
    <dbReference type="NCBI Taxonomy" id="1872678"/>
    <lineage>
        <taxon>Bacteria</taxon>
        <taxon>Pseudomonadati</taxon>
        <taxon>Pseudomonadota</taxon>
        <taxon>Gammaproteobacteria</taxon>
        <taxon>Alteromonadales</taxon>
        <taxon>Pseudoalteromonadaceae</taxon>
        <taxon>Pseudoalteromonas</taxon>
    </lineage>
</organism>
<protein>
    <recommendedName>
        <fullName evidence="3">Orphan protein</fullName>
    </recommendedName>
</protein>
<evidence type="ECO:0000313" key="2">
    <source>
        <dbReference type="Proteomes" id="UP000324162"/>
    </source>
</evidence>
<dbReference type="Proteomes" id="UP000324162">
    <property type="component" value="Unassembled WGS sequence"/>
</dbReference>
<dbReference type="EMBL" id="SEUK01000053">
    <property type="protein sequence ID" value="KAA1158129.1"/>
    <property type="molecule type" value="Genomic_DNA"/>
</dbReference>
<dbReference type="AlphaFoldDB" id="A0AB73BDZ8"/>
<reference evidence="1 2" key="1">
    <citation type="submission" date="2019-01" db="EMBL/GenBank/DDBJ databases">
        <title>Genome sequences of marine Pseudoalteromonas species.</title>
        <authorList>
            <person name="Boraston A.B."/>
            <person name="Hehemann J.-H."/>
            <person name="Vickers C.J."/>
            <person name="Salama-Alber O."/>
            <person name="Abe K."/>
            <person name="Hettle A.J."/>
        </authorList>
    </citation>
    <scope>NUCLEOTIDE SEQUENCE [LARGE SCALE GENOMIC DNA]</scope>
    <source>
        <strain evidence="1 2">PS42</strain>
    </source>
</reference>
<accession>A0AB73BDZ8</accession>
<evidence type="ECO:0000313" key="1">
    <source>
        <dbReference type="EMBL" id="KAA1158129.1"/>
    </source>
</evidence>
<comment type="caution">
    <text evidence="1">The sequence shown here is derived from an EMBL/GenBank/DDBJ whole genome shotgun (WGS) entry which is preliminary data.</text>
</comment>
<name>A0AB73BDZ8_9GAMM</name>
<proteinExistence type="predicted"/>
<evidence type="ECO:0008006" key="3">
    <source>
        <dbReference type="Google" id="ProtNLM"/>
    </source>
</evidence>
<dbReference type="RefSeq" id="WP_149614876.1">
    <property type="nucleotide sequence ID" value="NZ_SEUK01000053.1"/>
</dbReference>